<comment type="caution">
    <text evidence="2">The sequence shown here is derived from an EMBL/GenBank/DDBJ whole genome shotgun (WGS) entry which is preliminary data.</text>
</comment>
<dbReference type="RefSeq" id="WP_265673251.1">
    <property type="nucleotide sequence ID" value="NZ_JAKRRY010000001.1"/>
</dbReference>
<evidence type="ECO:0000313" key="2">
    <source>
        <dbReference type="EMBL" id="MCW8344618.1"/>
    </source>
</evidence>
<sequence>MKLTGIPNNRNKVNATSTGKIKKPDKLQTRPSSASLLKQQMLTMNLQERPKLIAEVSDSHKMYSRLLMAGEVLRTVASELLKLRQIAELPQYTPQQANQIDAIKKKLIFWSKKRLFDQHVVDVSFAPIQNDHPIIEFTIPGLDLNRERFRDEVVSLYINNRLVALAFERTEERDVLVEQFKLMFAYAHLQLRINSQQQFVVGMQDQHWRQWDGQVYVSGQGGRYAEGPPVAVNVEPLFPLLDHITRLPVNEEGAIEQISWLIERVNLMYRALSKVLKNKKEKANQLIAFCTHPELQQFGSFKEHLKTNPELSLTSIQRGFTGPTRDNVIKLLKKI</sequence>
<reference evidence="2" key="1">
    <citation type="submission" date="2022-02" db="EMBL/GenBank/DDBJ databases">
        <title>Vibrio sp. nov, a new bacterium isolated from seawater.</title>
        <authorList>
            <person name="Yuan Y."/>
        </authorList>
    </citation>
    <scope>NUCLEOTIDE SEQUENCE</scope>
    <source>
        <strain evidence="2">ZSDZ65</strain>
    </source>
</reference>
<dbReference type="AlphaFoldDB" id="A0A9X3HUW7"/>
<gene>
    <name evidence="2" type="ORF">MD535_01060</name>
</gene>
<accession>A0A9X3HUW7</accession>
<proteinExistence type="predicted"/>
<name>A0A9X3HUW7_9VIBR</name>
<dbReference type="Proteomes" id="UP001155587">
    <property type="component" value="Unassembled WGS sequence"/>
</dbReference>
<organism evidence="2 3">
    <name type="scientific">Vibrio qingdaonensis</name>
    <dbReference type="NCBI Taxonomy" id="2829491"/>
    <lineage>
        <taxon>Bacteria</taxon>
        <taxon>Pseudomonadati</taxon>
        <taxon>Pseudomonadota</taxon>
        <taxon>Gammaproteobacteria</taxon>
        <taxon>Vibrionales</taxon>
        <taxon>Vibrionaceae</taxon>
        <taxon>Vibrio</taxon>
    </lineage>
</organism>
<evidence type="ECO:0000256" key="1">
    <source>
        <dbReference type="SAM" id="MobiDB-lite"/>
    </source>
</evidence>
<keyword evidence="3" id="KW-1185">Reference proteome</keyword>
<feature type="region of interest" description="Disordered" evidence="1">
    <location>
        <begin position="1"/>
        <end position="33"/>
    </location>
</feature>
<feature type="compositionally biased region" description="Polar residues" evidence="1">
    <location>
        <begin position="1"/>
        <end position="19"/>
    </location>
</feature>
<protein>
    <submittedName>
        <fullName evidence="2">Uncharacterized protein</fullName>
    </submittedName>
</protein>
<dbReference type="EMBL" id="JAKRRY010000001">
    <property type="protein sequence ID" value="MCW8344618.1"/>
    <property type="molecule type" value="Genomic_DNA"/>
</dbReference>
<evidence type="ECO:0000313" key="3">
    <source>
        <dbReference type="Proteomes" id="UP001155587"/>
    </source>
</evidence>